<proteinExistence type="predicted"/>
<sequence length="62" mass="6648">MWKRFAKETLKETGNAVGGTILAYGIFQTGSKTYASGQTLFGSQTTTNPKAKPEEKASMGMV</sequence>
<dbReference type="PATRIC" id="fig|45070.6.peg.1882"/>
<feature type="compositionally biased region" description="Basic and acidic residues" evidence="1">
    <location>
        <begin position="51"/>
        <end position="62"/>
    </location>
</feature>
<dbReference type="Proteomes" id="UP000054725">
    <property type="component" value="Unassembled WGS sequence"/>
</dbReference>
<accession>A0A0W0WX51</accession>
<comment type="caution">
    <text evidence="2">The sequence shown here is derived from an EMBL/GenBank/DDBJ whole genome shotgun (WGS) entry which is preliminary data.</text>
</comment>
<feature type="compositionally biased region" description="Polar residues" evidence="1">
    <location>
        <begin position="39"/>
        <end position="49"/>
    </location>
</feature>
<protein>
    <submittedName>
        <fullName evidence="2">Uncharacterized protein</fullName>
    </submittedName>
</protein>
<evidence type="ECO:0000313" key="2">
    <source>
        <dbReference type="EMBL" id="KTD36806.1"/>
    </source>
</evidence>
<dbReference type="EMBL" id="LNYO01000013">
    <property type="protein sequence ID" value="KTD36806.1"/>
    <property type="molecule type" value="Genomic_DNA"/>
</dbReference>
<organism evidence="2 3">
    <name type="scientific">Legionella nautarum</name>
    <dbReference type="NCBI Taxonomy" id="45070"/>
    <lineage>
        <taxon>Bacteria</taxon>
        <taxon>Pseudomonadati</taxon>
        <taxon>Pseudomonadota</taxon>
        <taxon>Gammaproteobacteria</taxon>
        <taxon>Legionellales</taxon>
        <taxon>Legionellaceae</taxon>
        <taxon>Legionella</taxon>
    </lineage>
</organism>
<evidence type="ECO:0000313" key="3">
    <source>
        <dbReference type="Proteomes" id="UP000054725"/>
    </source>
</evidence>
<name>A0A0W0WX51_9GAMM</name>
<dbReference type="RefSeq" id="WP_058504765.1">
    <property type="nucleotide sequence ID" value="NZ_CAAAIF010000002.1"/>
</dbReference>
<evidence type="ECO:0000256" key="1">
    <source>
        <dbReference type="SAM" id="MobiDB-lite"/>
    </source>
</evidence>
<gene>
    <name evidence="2" type="ORF">Lnau_1790</name>
</gene>
<keyword evidence="3" id="KW-1185">Reference proteome</keyword>
<dbReference type="AlphaFoldDB" id="A0A0W0WX51"/>
<feature type="region of interest" description="Disordered" evidence="1">
    <location>
        <begin position="39"/>
        <end position="62"/>
    </location>
</feature>
<reference evidence="2 3" key="1">
    <citation type="submission" date="2015-11" db="EMBL/GenBank/DDBJ databases">
        <title>Genomic analysis of 38 Legionella species identifies large and diverse effector repertoires.</title>
        <authorList>
            <person name="Burstein D."/>
            <person name="Amaro F."/>
            <person name="Zusman T."/>
            <person name="Lifshitz Z."/>
            <person name="Cohen O."/>
            <person name="Gilbert J.A."/>
            <person name="Pupko T."/>
            <person name="Shuman H.A."/>
            <person name="Segal G."/>
        </authorList>
    </citation>
    <scope>NUCLEOTIDE SEQUENCE [LARGE SCALE GENOMIC DNA]</scope>
    <source>
        <strain evidence="2 3">ATCC 49506</strain>
    </source>
</reference>